<dbReference type="Pfam" id="PF02597">
    <property type="entry name" value="ThiS"/>
    <property type="match status" value="1"/>
</dbReference>
<dbReference type="Gene3D" id="3.10.20.30">
    <property type="match status" value="1"/>
</dbReference>
<gene>
    <name evidence="1" type="ORF">HDA33_001059</name>
</gene>
<dbReference type="EMBL" id="JACHMW010000001">
    <property type="protein sequence ID" value="MBB5848495.1"/>
    <property type="molecule type" value="Genomic_DNA"/>
</dbReference>
<dbReference type="PANTHER" id="PTHR34472">
    <property type="entry name" value="SULFUR CARRIER PROTEIN THIS"/>
    <property type="match status" value="1"/>
</dbReference>
<dbReference type="SUPFAM" id="SSF54285">
    <property type="entry name" value="MoaD/ThiS"/>
    <property type="match status" value="1"/>
</dbReference>
<dbReference type="InterPro" id="IPR016155">
    <property type="entry name" value="Mopterin_synth/thiamin_S_b"/>
</dbReference>
<dbReference type="PANTHER" id="PTHR34472:SF1">
    <property type="entry name" value="SULFUR CARRIER PROTEIN THIS"/>
    <property type="match status" value="1"/>
</dbReference>
<dbReference type="RefSeq" id="WP_184171643.1">
    <property type="nucleotide sequence ID" value="NZ_BAABAG010000001.1"/>
</dbReference>
<reference evidence="1 2" key="1">
    <citation type="submission" date="2020-08" db="EMBL/GenBank/DDBJ databases">
        <title>Sequencing the genomes of 1000 actinobacteria strains.</title>
        <authorList>
            <person name="Klenk H.-P."/>
        </authorList>
    </citation>
    <scope>NUCLEOTIDE SEQUENCE [LARGE SCALE GENOMIC DNA]</scope>
    <source>
        <strain evidence="1 2">DSM 17945</strain>
    </source>
</reference>
<organism evidence="1 2">
    <name type="scientific">Micrococcus endophyticus</name>
    <dbReference type="NCBI Taxonomy" id="455343"/>
    <lineage>
        <taxon>Bacteria</taxon>
        <taxon>Bacillati</taxon>
        <taxon>Actinomycetota</taxon>
        <taxon>Actinomycetes</taxon>
        <taxon>Micrococcales</taxon>
        <taxon>Micrococcaceae</taxon>
        <taxon>Micrococcus</taxon>
    </lineage>
</organism>
<protein>
    <submittedName>
        <fullName evidence="1">Sulfur carrier protein</fullName>
    </submittedName>
</protein>
<name>A0A7W9JIF1_9MICC</name>
<dbReference type="InterPro" id="IPR003749">
    <property type="entry name" value="ThiS/MoaD-like"/>
</dbReference>
<dbReference type="Proteomes" id="UP000567246">
    <property type="component" value="Unassembled WGS sequence"/>
</dbReference>
<accession>A0A7W9JIF1</accession>
<evidence type="ECO:0000313" key="1">
    <source>
        <dbReference type="EMBL" id="MBB5848495.1"/>
    </source>
</evidence>
<dbReference type="InterPro" id="IPR010035">
    <property type="entry name" value="Thi_S"/>
</dbReference>
<comment type="caution">
    <text evidence="1">The sequence shown here is derived from an EMBL/GenBank/DDBJ whole genome shotgun (WGS) entry which is preliminary data.</text>
</comment>
<sequence>MSTLTLTLNGEPAELAVATVRDVVAHVTGRAIGSDGAAADGRRLGVAVAVGGEVVPRSAWATRALAAGDEVDVVTAVQGG</sequence>
<evidence type="ECO:0000313" key="2">
    <source>
        <dbReference type="Proteomes" id="UP000567246"/>
    </source>
</evidence>
<dbReference type="InterPro" id="IPR012675">
    <property type="entry name" value="Beta-grasp_dom_sf"/>
</dbReference>
<proteinExistence type="predicted"/>
<dbReference type="NCBIfam" id="TIGR01683">
    <property type="entry name" value="thiS"/>
    <property type="match status" value="1"/>
</dbReference>
<dbReference type="AlphaFoldDB" id="A0A7W9JIF1"/>
<keyword evidence="2" id="KW-1185">Reference proteome</keyword>